<evidence type="ECO:0000313" key="2">
    <source>
        <dbReference type="Proteomes" id="UP001055172"/>
    </source>
</evidence>
<keyword evidence="1" id="KW-0489">Methyltransferase</keyword>
<proteinExistence type="predicted"/>
<keyword evidence="2" id="KW-1185">Reference proteome</keyword>
<dbReference type="AlphaFoldDB" id="A0AA37GV21"/>
<protein>
    <submittedName>
        <fullName evidence="1">Methyltransferase tdiE</fullName>
    </submittedName>
</protein>
<dbReference type="Proteomes" id="UP001055172">
    <property type="component" value="Unassembled WGS sequence"/>
</dbReference>
<gene>
    <name evidence="1" type="ORF">ColLi_10623</name>
</gene>
<sequence length="87" mass="9999">MEFADRNPESEVLCTDLSPIFPGYVPADGSSKIDDAEDEWALRQKFGYIHGRYIRTSVFHLPKLFSQVFDNLSLGSWVEFQETIINL</sequence>
<keyword evidence="1" id="KW-0808">Transferase</keyword>
<name>A0AA37GV21_9PEZI</name>
<organism evidence="1 2">
    <name type="scientific">Colletotrichum liriopes</name>
    <dbReference type="NCBI Taxonomy" id="708192"/>
    <lineage>
        <taxon>Eukaryota</taxon>
        <taxon>Fungi</taxon>
        <taxon>Dikarya</taxon>
        <taxon>Ascomycota</taxon>
        <taxon>Pezizomycotina</taxon>
        <taxon>Sordariomycetes</taxon>
        <taxon>Hypocreomycetidae</taxon>
        <taxon>Glomerellales</taxon>
        <taxon>Glomerellaceae</taxon>
        <taxon>Colletotrichum</taxon>
        <taxon>Colletotrichum spaethianum species complex</taxon>
    </lineage>
</organism>
<reference evidence="1 2" key="1">
    <citation type="submission" date="2021-07" db="EMBL/GenBank/DDBJ databases">
        <title>Genome data of Colletotrichum spaethianum.</title>
        <authorList>
            <person name="Utami Y.D."/>
            <person name="Hiruma K."/>
        </authorList>
    </citation>
    <scope>NUCLEOTIDE SEQUENCE [LARGE SCALE GENOMIC DNA]</scope>
    <source>
        <strain evidence="1 2">MAFF 242679</strain>
    </source>
</reference>
<accession>A0AA37GV21</accession>
<dbReference type="GO" id="GO:0008168">
    <property type="term" value="F:methyltransferase activity"/>
    <property type="evidence" value="ECO:0007669"/>
    <property type="project" value="UniProtKB-KW"/>
</dbReference>
<dbReference type="GO" id="GO:0032259">
    <property type="term" value="P:methylation"/>
    <property type="evidence" value="ECO:0007669"/>
    <property type="project" value="UniProtKB-KW"/>
</dbReference>
<comment type="caution">
    <text evidence="1">The sequence shown here is derived from an EMBL/GenBank/DDBJ whole genome shotgun (WGS) entry which is preliminary data.</text>
</comment>
<evidence type="ECO:0000313" key="1">
    <source>
        <dbReference type="EMBL" id="GJC87785.1"/>
    </source>
</evidence>
<dbReference type="EMBL" id="BPPX01000028">
    <property type="protein sequence ID" value="GJC87785.1"/>
    <property type="molecule type" value="Genomic_DNA"/>
</dbReference>